<dbReference type="RefSeq" id="WP_136377657.1">
    <property type="nucleotide sequence ID" value="NZ_SLUB01000001.1"/>
</dbReference>
<gene>
    <name evidence="7" type="primary">spoVB</name>
    <name evidence="7" type="ORF">E1I69_00340</name>
</gene>
<keyword evidence="8" id="KW-1185">Reference proteome</keyword>
<dbReference type="CDD" id="cd13124">
    <property type="entry name" value="MATE_SpoVB_like"/>
    <property type="match status" value="1"/>
</dbReference>
<dbReference type="Pfam" id="PF01943">
    <property type="entry name" value="Polysacc_synt"/>
    <property type="match status" value="1"/>
</dbReference>
<dbReference type="PANTHER" id="PTHR30250">
    <property type="entry name" value="PST FAMILY PREDICTED COLANIC ACID TRANSPORTER"/>
    <property type="match status" value="1"/>
</dbReference>
<dbReference type="InterPro" id="IPR002797">
    <property type="entry name" value="Polysacc_synth"/>
</dbReference>
<organism evidence="7 8">
    <name type="scientific">Bacillus timonensis</name>
    <dbReference type="NCBI Taxonomy" id="1033734"/>
    <lineage>
        <taxon>Bacteria</taxon>
        <taxon>Bacillati</taxon>
        <taxon>Bacillota</taxon>
        <taxon>Bacilli</taxon>
        <taxon>Bacillales</taxon>
        <taxon>Bacillaceae</taxon>
        <taxon>Bacillus</taxon>
    </lineage>
</organism>
<feature type="transmembrane region" description="Helical" evidence="6">
    <location>
        <begin position="84"/>
        <end position="109"/>
    </location>
</feature>
<feature type="transmembrane region" description="Helical" evidence="6">
    <location>
        <begin position="161"/>
        <end position="180"/>
    </location>
</feature>
<feature type="transmembrane region" description="Helical" evidence="6">
    <location>
        <begin position="250"/>
        <end position="272"/>
    </location>
</feature>
<reference evidence="7 8" key="1">
    <citation type="journal article" date="2019" name="Indoor Air">
        <title>Impacts of indoor surface finishes on bacterial viability.</title>
        <authorList>
            <person name="Hu J."/>
            <person name="Maamar S.B."/>
            <person name="Glawe A.J."/>
            <person name="Gottel N."/>
            <person name="Gilbert J.A."/>
            <person name="Hartmann E.M."/>
        </authorList>
    </citation>
    <scope>NUCLEOTIDE SEQUENCE [LARGE SCALE GENOMIC DNA]</scope>
    <source>
        <strain evidence="7 8">AF060A6</strain>
    </source>
</reference>
<keyword evidence="3 6" id="KW-0812">Transmembrane</keyword>
<evidence type="ECO:0000256" key="1">
    <source>
        <dbReference type="ARBA" id="ARBA00004651"/>
    </source>
</evidence>
<feature type="transmembrane region" description="Helical" evidence="6">
    <location>
        <begin position="121"/>
        <end position="140"/>
    </location>
</feature>
<feature type="transmembrane region" description="Helical" evidence="6">
    <location>
        <begin position="413"/>
        <end position="437"/>
    </location>
</feature>
<feature type="transmembrane region" description="Helical" evidence="6">
    <location>
        <begin position="12"/>
        <end position="35"/>
    </location>
</feature>
<evidence type="ECO:0000256" key="3">
    <source>
        <dbReference type="ARBA" id="ARBA00022692"/>
    </source>
</evidence>
<dbReference type="AlphaFoldDB" id="A0A4S3Q1K7"/>
<comment type="subcellular location">
    <subcellularLocation>
        <location evidence="1">Cell membrane</location>
        <topology evidence="1">Multi-pass membrane protein</topology>
    </subcellularLocation>
</comment>
<evidence type="ECO:0000256" key="5">
    <source>
        <dbReference type="ARBA" id="ARBA00023136"/>
    </source>
</evidence>
<dbReference type="NCBIfam" id="TIGR02900">
    <property type="entry name" value="spore_V_B"/>
    <property type="match status" value="1"/>
</dbReference>
<feature type="transmembrane region" description="Helical" evidence="6">
    <location>
        <begin position="355"/>
        <end position="372"/>
    </location>
</feature>
<evidence type="ECO:0000313" key="7">
    <source>
        <dbReference type="EMBL" id="THE15332.1"/>
    </source>
</evidence>
<evidence type="ECO:0000256" key="2">
    <source>
        <dbReference type="ARBA" id="ARBA00022475"/>
    </source>
</evidence>
<comment type="caution">
    <text evidence="7">The sequence shown here is derived from an EMBL/GenBank/DDBJ whole genome shotgun (WGS) entry which is preliminary data.</text>
</comment>
<dbReference type="PIRSF" id="PIRSF038958">
    <property type="entry name" value="PG_synth_SpoVB"/>
    <property type="match status" value="1"/>
</dbReference>
<dbReference type="Proteomes" id="UP000306477">
    <property type="component" value="Unassembled WGS sequence"/>
</dbReference>
<proteinExistence type="predicted"/>
<feature type="transmembrane region" description="Helical" evidence="6">
    <location>
        <begin position="449"/>
        <end position="470"/>
    </location>
</feature>
<dbReference type="InterPro" id="IPR014249">
    <property type="entry name" value="Spore_V_B"/>
</dbReference>
<dbReference type="GO" id="GO:0005886">
    <property type="term" value="C:plasma membrane"/>
    <property type="evidence" value="ECO:0007669"/>
    <property type="project" value="UniProtKB-SubCell"/>
</dbReference>
<dbReference type="PANTHER" id="PTHR30250:SF24">
    <property type="entry name" value="STAGE V SPORULATION PROTEIN B"/>
    <property type="match status" value="1"/>
</dbReference>
<evidence type="ECO:0000256" key="4">
    <source>
        <dbReference type="ARBA" id="ARBA00022989"/>
    </source>
</evidence>
<dbReference type="EMBL" id="SLUB01000001">
    <property type="protein sequence ID" value="THE15332.1"/>
    <property type="molecule type" value="Genomic_DNA"/>
</dbReference>
<accession>A0A4S3Q1K7</accession>
<dbReference type="OrthoDB" id="9775950at2"/>
<dbReference type="STRING" id="1033734.GCA_000285535_03637"/>
<feature type="transmembrane region" description="Helical" evidence="6">
    <location>
        <begin position="476"/>
        <end position="498"/>
    </location>
</feature>
<dbReference type="InterPro" id="IPR024923">
    <property type="entry name" value="PG_synth_SpoVB"/>
</dbReference>
<feature type="transmembrane region" description="Helical" evidence="6">
    <location>
        <begin position="41"/>
        <end position="63"/>
    </location>
</feature>
<dbReference type="InterPro" id="IPR050833">
    <property type="entry name" value="Poly_Biosynth_Transport"/>
</dbReference>
<keyword evidence="4 6" id="KW-1133">Transmembrane helix</keyword>
<feature type="transmembrane region" description="Helical" evidence="6">
    <location>
        <begin position="278"/>
        <end position="302"/>
    </location>
</feature>
<evidence type="ECO:0000313" key="8">
    <source>
        <dbReference type="Proteomes" id="UP000306477"/>
    </source>
</evidence>
<keyword evidence="2" id="KW-1003">Cell membrane</keyword>
<protein>
    <submittedName>
        <fullName evidence="7">Stage V sporulation protein B</fullName>
    </submittedName>
</protein>
<feature type="transmembrane region" description="Helical" evidence="6">
    <location>
        <begin position="323"/>
        <end position="343"/>
    </location>
</feature>
<keyword evidence="5 6" id="KW-0472">Membrane</keyword>
<feature type="transmembrane region" description="Helical" evidence="6">
    <location>
        <begin position="186"/>
        <end position="206"/>
    </location>
</feature>
<sequence>MSKQTFLKGTLILIIAGLITRILGFINRIVVARLIGEEGVGLYMMAIPTFVLTITLTQMGLPVAISKLVAEAEAQGDKRRIKKILVVSLSITGTLSIIFTPLMIFLAPLLSETLLTDQRTYYPLLAISPIVPIVAISSVLRGYFQGRQNMKPPAYSQVIEQVVRITLVYVFTKAFLPMGIEYAAAGAMLSAVIGELMSLIYLFFMFKIKKRIRIRKNFFKSAKHGKETFHDLTRIAVPTLGSRLIGSISWFFEPIVVAQSLAIAGVVTHLATRQYGELTGFALPLLMLPSFITTSLSTALVPSISEAAAKKQTLLIEYRLKQALRLSLVSGGLAIVVLYVFASPVMELMYGNSNSAIYIQVMAPFFIFYYFQGPLQATLQALDLAKAAMINSFIGNIIKTAAIFVLATRPSLGIMGAALAIVIGMMLVTLLHFSTIVKVISYSFYIRDYLKSGITMVLAGVGGHYFYQLFLTDSSIATRTLVAITVTSFIYIVFLFVFKLLTKEEVKRIPFIGPKLALLL</sequence>
<evidence type="ECO:0000256" key="6">
    <source>
        <dbReference type="SAM" id="Phobius"/>
    </source>
</evidence>
<name>A0A4S3Q1K7_9BACI</name>
<feature type="transmembrane region" description="Helical" evidence="6">
    <location>
        <begin position="384"/>
        <end position="407"/>
    </location>
</feature>